<dbReference type="HOGENOM" id="CLU_2832946_0_0_1"/>
<accession>L8WJD7</accession>
<gene>
    <name evidence="1" type="ORF">AG1IA_09136</name>
</gene>
<sequence length="66" mass="7192">MVDEPGFDIGKKTSQQASWVGAQIRIMQIVLQDEGYTVCGGRLAYRPHDMTPLTHGTCGRQKSGLG</sequence>
<evidence type="ECO:0000313" key="2">
    <source>
        <dbReference type="Proteomes" id="UP000011668"/>
    </source>
</evidence>
<dbReference type="EMBL" id="AFRT01003036">
    <property type="protein sequence ID" value="ELU36832.1"/>
    <property type="molecule type" value="Genomic_DNA"/>
</dbReference>
<reference evidence="1 2" key="1">
    <citation type="journal article" date="2013" name="Nat. Commun.">
        <title>The evolution and pathogenic mechanisms of the rice sheath blight pathogen.</title>
        <authorList>
            <person name="Zheng A."/>
            <person name="Lin R."/>
            <person name="Xu L."/>
            <person name="Qin P."/>
            <person name="Tang C."/>
            <person name="Ai P."/>
            <person name="Zhang D."/>
            <person name="Liu Y."/>
            <person name="Sun Z."/>
            <person name="Feng H."/>
            <person name="Wang Y."/>
            <person name="Chen Y."/>
            <person name="Liang X."/>
            <person name="Fu R."/>
            <person name="Li Q."/>
            <person name="Zhang J."/>
            <person name="Yu X."/>
            <person name="Xie Z."/>
            <person name="Ding L."/>
            <person name="Guan P."/>
            <person name="Tang J."/>
            <person name="Liang Y."/>
            <person name="Wang S."/>
            <person name="Deng Q."/>
            <person name="Li S."/>
            <person name="Zhu J."/>
            <person name="Wang L."/>
            <person name="Liu H."/>
            <person name="Li P."/>
        </authorList>
    </citation>
    <scope>NUCLEOTIDE SEQUENCE [LARGE SCALE GENOMIC DNA]</scope>
    <source>
        <strain evidence="2">AG-1 IA</strain>
    </source>
</reference>
<dbReference type="Proteomes" id="UP000011668">
    <property type="component" value="Unassembled WGS sequence"/>
</dbReference>
<organism evidence="1 2">
    <name type="scientific">Thanatephorus cucumeris (strain AG1-IA)</name>
    <name type="common">Rice sheath blight fungus</name>
    <name type="synonym">Rhizoctonia solani</name>
    <dbReference type="NCBI Taxonomy" id="983506"/>
    <lineage>
        <taxon>Eukaryota</taxon>
        <taxon>Fungi</taxon>
        <taxon>Dikarya</taxon>
        <taxon>Basidiomycota</taxon>
        <taxon>Agaricomycotina</taxon>
        <taxon>Agaricomycetes</taxon>
        <taxon>Cantharellales</taxon>
        <taxon>Ceratobasidiaceae</taxon>
        <taxon>Rhizoctonia</taxon>
        <taxon>Rhizoctonia solani AG-1</taxon>
    </lineage>
</organism>
<comment type="caution">
    <text evidence="1">The sequence shown here is derived from an EMBL/GenBank/DDBJ whole genome shotgun (WGS) entry which is preliminary data.</text>
</comment>
<protein>
    <submittedName>
        <fullName evidence="1">Uncharacterized protein</fullName>
    </submittedName>
</protein>
<proteinExistence type="predicted"/>
<dbReference type="AlphaFoldDB" id="L8WJD7"/>
<evidence type="ECO:0000313" key="1">
    <source>
        <dbReference type="EMBL" id="ELU36832.1"/>
    </source>
</evidence>
<name>L8WJD7_THACA</name>
<keyword evidence="2" id="KW-1185">Reference proteome</keyword>